<dbReference type="Proteomes" id="UP000193224">
    <property type="component" value="Unassembled WGS sequence"/>
</dbReference>
<dbReference type="SUPFAM" id="SSF69322">
    <property type="entry name" value="Tricorn protease domain 2"/>
    <property type="match status" value="1"/>
</dbReference>
<dbReference type="Gene3D" id="2.130.10.10">
    <property type="entry name" value="YVTN repeat-like/Quinoprotein amine dehydrogenase"/>
    <property type="match status" value="2"/>
</dbReference>
<evidence type="ECO:0000313" key="2">
    <source>
        <dbReference type="Proteomes" id="UP000193224"/>
    </source>
</evidence>
<proteinExistence type="predicted"/>
<organism evidence="1 2">
    <name type="scientific">Roseovarius aestuarii</name>
    <dbReference type="NCBI Taxonomy" id="475083"/>
    <lineage>
        <taxon>Bacteria</taxon>
        <taxon>Pseudomonadati</taxon>
        <taxon>Pseudomonadota</taxon>
        <taxon>Alphaproteobacteria</taxon>
        <taxon>Rhodobacterales</taxon>
        <taxon>Roseobacteraceae</taxon>
        <taxon>Roseovarius</taxon>
    </lineage>
</organism>
<dbReference type="RefSeq" id="WP_085798504.1">
    <property type="nucleotide sequence ID" value="NZ_FWXB01000001.1"/>
</dbReference>
<evidence type="ECO:0000313" key="1">
    <source>
        <dbReference type="EMBL" id="SMC10552.1"/>
    </source>
</evidence>
<keyword evidence="2" id="KW-1185">Reference proteome</keyword>
<dbReference type="InterPro" id="IPR001680">
    <property type="entry name" value="WD40_rpt"/>
</dbReference>
<dbReference type="AlphaFoldDB" id="A0A1X7BLQ9"/>
<name>A0A1X7BLQ9_9RHOB</name>
<dbReference type="OrthoDB" id="8192299at2"/>
<accession>A0A1X7BLQ9</accession>
<protein>
    <submittedName>
        <fullName evidence="1">WD domain, G-beta repeat</fullName>
    </submittedName>
</protein>
<dbReference type="InterPro" id="IPR015943">
    <property type="entry name" value="WD40/YVTN_repeat-like_dom_sf"/>
</dbReference>
<dbReference type="EMBL" id="FWXB01000001">
    <property type="protein sequence ID" value="SMC10552.1"/>
    <property type="molecule type" value="Genomic_DNA"/>
</dbReference>
<dbReference type="PANTHER" id="PTHR19879">
    <property type="entry name" value="TRANSCRIPTION INITIATION FACTOR TFIID"/>
    <property type="match status" value="1"/>
</dbReference>
<gene>
    <name evidence="1" type="ORF">ROA7745_00359</name>
</gene>
<sequence length="376" mass="40249">MVENSAAGLSLFDLLARHWKVDGEAAEAVFNHDDTVVIFRTDTGQLALASLKDTESPKIRTRMDIETGRTTIRPRENPVTQVVMSQANARADLPVARFGSQGFAIVGLDGVMKQITAGGNVVDRLKPESIGVTSICSNTAGETLALARQNQITLYDTSDMRVVANLVLDHPVTCQAFSSDNRILAAWGGKKLSLINLQDPSAGPRITECDGDITEISWQKSGRHLSCASADNSFYIVNCSTGAAQRVEGFPTSVRNTSFSEPGKALVTSGAFRLVGWDCIDLPENDLPGTPLTTGKPGFVAINVVAAHPERPLVASGYANGLLTIASIGSEQEMMLHQENATEVSCLRWSKTGEHLAIGYASGKIAIVTFPAQMFK</sequence>
<dbReference type="SMART" id="SM00320">
    <property type="entry name" value="WD40"/>
    <property type="match status" value="4"/>
</dbReference>
<reference evidence="1 2" key="1">
    <citation type="submission" date="2017-03" db="EMBL/GenBank/DDBJ databases">
        <authorList>
            <person name="Afonso C.L."/>
            <person name="Miller P.J."/>
            <person name="Scott M.A."/>
            <person name="Spackman E."/>
            <person name="Goraichik I."/>
            <person name="Dimitrov K.M."/>
            <person name="Suarez D.L."/>
            <person name="Swayne D.E."/>
        </authorList>
    </citation>
    <scope>NUCLEOTIDE SEQUENCE [LARGE SCALE GENOMIC DNA]</scope>
    <source>
        <strain evidence="1 2">CECT 7745</strain>
    </source>
</reference>
<dbReference type="PANTHER" id="PTHR19879:SF9">
    <property type="entry name" value="TRANSCRIPTION INITIATION FACTOR TFIID SUBUNIT 5"/>
    <property type="match status" value="1"/>
</dbReference>